<dbReference type="Proteomes" id="UP000000440">
    <property type="component" value="Chromosome"/>
</dbReference>
<evidence type="ECO:0000313" key="3">
    <source>
        <dbReference type="Proteomes" id="UP000000440"/>
    </source>
</evidence>
<dbReference type="STRING" id="197221.gene:10748597"/>
<reference evidence="4" key="2">
    <citation type="journal article" date="2023" name="Int. J. Biol. Macromol.">
        <title>A novel single sensor hemoglobin domain from the thermophilic cyanobacteria Thermosynechococcus elongatus BP-1 exhibits higher pH but lower thermal stability compared to globins from mesophilic organisms.</title>
        <authorList>
            <person name="Mathur S."/>
            <person name="Yadav S.K."/>
            <person name="Yadav K."/>
            <person name="Bhatt S."/>
            <person name="Kundu S."/>
        </authorList>
    </citation>
    <scope>X-RAY CRYSTALLOGRAPHY (2.15 ANGSTROMS) IN COMPLEX WITH HEME B</scope>
</reference>
<reference evidence="2 3" key="1">
    <citation type="journal article" date="2002" name="DNA Res.">
        <title>Complete genome structure of the thermophilic cyanobacterium Thermosynechococcus elongatus BP-1.</title>
        <authorList>
            <person name="Nakamura Y."/>
            <person name="Kaneko T."/>
            <person name="Sato S."/>
            <person name="Ikeuchi M."/>
            <person name="Katoh H."/>
            <person name="Sasamoto S."/>
            <person name="Watanabe A."/>
            <person name="Iriguchi M."/>
            <person name="Kawashima K."/>
            <person name="Kimura T."/>
            <person name="Kishida Y."/>
            <person name="Kiyokawa C."/>
            <person name="Kohara M."/>
            <person name="Matsumoto M."/>
            <person name="Matsuno A."/>
            <person name="Nakazaki N."/>
            <person name="Shimpo S."/>
            <person name="Sugimoto M."/>
            <person name="Takeuchi C."/>
            <person name="Yamada M."/>
            <person name="Tabata S."/>
        </authorList>
    </citation>
    <scope>NUCLEOTIDE SEQUENCE [LARGE SCALE GENOMIC DNA]</scope>
    <source>
        <strain evidence="3">IAM M-273 / NIES-2133 / BP-1</strain>
    </source>
</reference>
<dbReference type="InterPro" id="IPR009050">
    <property type="entry name" value="Globin-like_sf"/>
</dbReference>
<feature type="binding site" evidence="4">
    <location>
        <position position="74"/>
    </location>
    <ligand>
        <name>heme b</name>
        <dbReference type="ChEBI" id="CHEBI:60344"/>
    </ligand>
</feature>
<dbReference type="EnsemblBacteria" id="BAC09541">
    <property type="protein sequence ID" value="BAC09541"/>
    <property type="gene ID" value="BAC09541"/>
</dbReference>
<organism evidence="2 3">
    <name type="scientific">Thermosynechococcus vestitus (strain NIES-2133 / IAM M-273 / BP-1)</name>
    <dbReference type="NCBI Taxonomy" id="197221"/>
    <lineage>
        <taxon>Bacteria</taxon>
        <taxon>Bacillati</taxon>
        <taxon>Cyanobacteriota</taxon>
        <taxon>Cyanophyceae</taxon>
        <taxon>Acaryochloridales</taxon>
        <taxon>Thermosynechococcaceae</taxon>
        <taxon>Thermosynechococcus</taxon>
    </lineage>
</organism>
<dbReference type="GO" id="GO:0046872">
    <property type="term" value="F:metal ion binding"/>
    <property type="evidence" value="ECO:0007669"/>
    <property type="project" value="UniProtKB-KW"/>
</dbReference>
<protein>
    <submittedName>
        <fullName evidence="2">Tlr1989 protein</fullName>
    </submittedName>
</protein>
<dbReference type="PATRIC" id="fig|197221.4.peg.2080"/>
<dbReference type="KEGG" id="tel:tlr1989"/>
<dbReference type="SMR" id="Q8DHH0"/>
<name>Q8DHH0_THEVB</name>
<dbReference type="SUPFAM" id="SSF46458">
    <property type="entry name" value="Globin-like"/>
    <property type="match status" value="1"/>
</dbReference>
<dbReference type="Gene3D" id="1.10.490.10">
    <property type="entry name" value="Globins"/>
    <property type="match status" value="1"/>
</dbReference>
<keyword evidence="4" id="KW-0479">Metal-binding</keyword>
<dbReference type="EMBL" id="BA000039">
    <property type="protein sequence ID" value="BAC09541.1"/>
    <property type="molecule type" value="Genomic_DNA"/>
</dbReference>
<evidence type="ECO:0000313" key="2">
    <source>
        <dbReference type="EMBL" id="BAC09541.1"/>
    </source>
</evidence>
<gene>
    <name evidence="2" type="ordered locus">tlr1989</name>
</gene>
<dbReference type="PDB" id="8H17">
    <property type="method" value="X-ray"/>
    <property type="resolution" value="2.15 A"/>
    <property type="chains" value="A=1-194"/>
</dbReference>
<proteinExistence type="evidence at protein level"/>
<dbReference type="GO" id="GO:0020037">
    <property type="term" value="F:heme binding"/>
    <property type="evidence" value="ECO:0007669"/>
    <property type="project" value="InterPro"/>
</dbReference>
<dbReference type="Pfam" id="PF11563">
    <property type="entry name" value="Protoglobin"/>
    <property type="match status" value="1"/>
</dbReference>
<dbReference type="eggNOG" id="COG0840">
    <property type="taxonomic scope" value="Bacteria"/>
</dbReference>
<feature type="domain" description="Globin-sensor" evidence="1">
    <location>
        <begin position="23"/>
        <end position="167"/>
    </location>
</feature>
<keyword evidence="4" id="KW-0408">Iron</keyword>
<keyword evidence="4" id="KW-0349">Heme</keyword>
<accession>Q8DHH0</accession>
<keyword evidence="4" id="KW-0002">3D-structure</keyword>
<sequence length="194" mass="21990">MVIQSFEVKKMTIEPINFMATMVRRVQLTDEDKSLLAEAAPWGKEIAPQMADTFYDYLGRDEEMNAILNATEGRIHRLHQTFVDWFYEMFTGMDSWGKAYAERRWKIGLVHVRIGIGPQHVVPAMAVVVNAVRQKLREANKSEALSDALGKICMIDLAFIEQAYFEVSSQAVLKETGWTQALFQRLIATGAAAM</sequence>
<dbReference type="GO" id="GO:0019825">
    <property type="term" value="F:oxygen binding"/>
    <property type="evidence" value="ECO:0007669"/>
    <property type="project" value="InterPro"/>
</dbReference>
<evidence type="ECO:0007829" key="4">
    <source>
        <dbReference type="PDB" id="8H17"/>
    </source>
</evidence>
<dbReference type="InterPro" id="IPR044398">
    <property type="entry name" value="Globin-sensor_dom"/>
</dbReference>
<dbReference type="InterPro" id="IPR012292">
    <property type="entry name" value="Globin/Proto"/>
</dbReference>
<dbReference type="CDD" id="cd14763">
    <property type="entry name" value="SSDgbs_1"/>
    <property type="match status" value="1"/>
</dbReference>
<feature type="binding site" evidence="4">
    <location>
        <position position="103"/>
    </location>
    <ligand>
        <name>heme b</name>
        <dbReference type="ChEBI" id="CHEBI:60344"/>
    </ligand>
</feature>
<feature type="binding site" evidence="4">
    <location>
        <position position="111"/>
    </location>
    <ligand>
        <name>heme b</name>
        <dbReference type="ChEBI" id="CHEBI:60344"/>
        <note>axial binding residue</note>
    </ligand>
    <ligandPart>
        <name>Fe</name>
        <dbReference type="ChEBI" id="CHEBI:18248"/>
    </ligandPart>
</feature>
<dbReference type="AlphaFoldDB" id="Q8DHH0"/>
<feature type="binding site" evidence="4">
    <location>
        <position position="77"/>
    </location>
    <ligand>
        <name>heme b</name>
        <dbReference type="ChEBI" id="CHEBI:60344"/>
    </ligand>
</feature>
<keyword evidence="3" id="KW-1185">Reference proteome</keyword>
<evidence type="ECO:0000259" key="1">
    <source>
        <dbReference type="Pfam" id="PF11563"/>
    </source>
</evidence>